<evidence type="ECO:0000313" key="3">
    <source>
        <dbReference type="Proteomes" id="UP000077667"/>
    </source>
</evidence>
<feature type="domain" description="Fibronectin type-III" evidence="1">
    <location>
        <begin position="38"/>
        <end position="125"/>
    </location>
</feature>
<dbReference type="EMBL" id="CP015772">
    <property type="protein sequence ID" value="ANH80911.1"/>
    <property type="molecule type" value="Genomic_DNA"/>
</dbReference>
<dbReference type="Gene3D" id="2.60.40.10">
    <property type="entry name" value="Immunoglobulins"/>
    <property type="match status" value="1"/>
</dbReference>
<dbReference type="CDD" id="cd00063">
    <property type="entry name" value="FN3"/>
    <property type="match status" value="1"/>
</dbReference>
<dbReference type="PROSITE" id="PS50853">
    <property type="entry name" value="FN3"/>
    <property type="match status" value="1"/>
</dbReference>
<dbReference type="Pfam" id="PF00041">
    <property type="entry name" value="fn3"/>
    <property type="match status" value="1"/>
</dbReference>
<dbReference type="InterPro" id="IPR002372">
    <property type="entry name" value="PQQ_rpt_dom"/>
</dbReference>
<protein>
    <recommendedName>
        <fullName evidence="1">Fibronectin type-III domain-containing protein</fullName>
    </recommendedName>
</protein>
<dbReference type="SMART" id="SM00564">
    <property type="entry name" value="PQQ"/>
    <property type="match status" value="3"/>
</dbReference>
<dbReference type="RefSeq" id="WP_067754216.1">
    <property type="nucleotide sequence ID" value="NZ_CP015772.1"/>
</dbReference>
<sequence>MKTNCFILTITCIILLISCRKKDPQNQEKTPETEINHPPEDFVISIEQLLSNEVIISWSAAKDPDGDSVTYSVYIDTLLIKENVPGQKYELTSLQEQTTYSVKVIARDSKQNEKIATLSVTTPKYYLKYIKGYNFPPSSYPAGSIYSMIKTADNNYAIAGSTSFNGDGYQFVVLKVDSTGKELWKRAYGYQLGDSWNFKITASKDGLLLVGSHHVLKLDQNGSIIWYKTIVNYDNGDASSEIKSIREDSKGNIYLVGGRGSPDPDIAQESALTMLDKSGNIIWEKVFKYSYRSFFNDLYIDKNNTLFILGTIEINQRDDFWLLKTNGDGNEIWNKRYGDERYDFARQIIPTSDGNLLFAGYSWGYRDHSDGRVFKINPANGNEIWSEDVPELSITSICETKDSGFMATGSIDVKTTFDYWGLSKLDRNGSLLWQKSYNKVATFLRTNAILSQNDGGFMVAGNSAVGIVGNNPQIVIIKTDPEGSF</sequence>
<dbReference type="SMART" id="SM00060">
    <property type="entry name" value="FN3"/>
    <property type="match status" value="1"/>
</dbReference>
<dbReference type="SUPFAM" id="SSF49265">
    <property type="entry name" value="Fibronectin type III"/>
    <property type="match status" value="1"/>
</dbReference>
<proteinExistence type="predicted"/>
<dbReference type="KEGG" id="nia:A8C56_07885"/>
<dbReference type="AlphaFoldDB" id="A0A1A9I2J2"/>
<dbReference type="Gene3D" id="2.130.10.10">
    <property type="entry name" value="YVTN repeat-like/Quinoprotein amine dehydrogenase"/>
    <property type="match status" value="1"/>
</dbReference>
<dbReference type="InterPro" id="IPR013783">
    <property type="entry name" value="Ig-like_fold"/>
</dbReference>
<dbReference type="InterPro" id="IPR015943">
    <property type="entry name" value="WD40/YVTN_repeat-like_dom_sf"/>
</dbReference>
<reference evidence="2 3" key="1">
    <citation type="submission" date="2016-05" db="EMBL/GenBank/DDBJ databases">
        <title>Niabella ginsenosidivorans BS26 whole genome sequencing.</title>
        <authorList>
            <person name="Im W.T."/>
            <person name="Siddiqi M.Z."/>
        </authorList>
    </citation>
    <scope>NUCLEOTIDE SEQUENCE [LARGE SCALE GENOMIC DNA]</scope>
    <source>
        <strain evidence="2 3">BS26</strain>
    </source>
</reference>
<dbReference type="Pfam" id="PF13360">
    <property type="entry name" value="PQQ_2"/>
    <property type="match status" value="1"/>
</dbReference>
<dbReference type="InterPro" id="IPR011047">
    <property type="entry name" value="Quinoprotein_ADH-like_sf"/>
</dbReference>
<dbReference type="PROSITE" id="PS51257">
    <property type="entry name" value="PROKAR_LIPOPROTEIN"/>
    <property type="match status" value="1"/>
</dbReference>
<gene>
    <name evidence="2" type="ORF">A8C56_07885</name>
</gene>
<evidence type="ECO:0000259" key="1">
    <source>
        <dbReference type="PROSITE" id="PS50853"/>
    </source>
</evidence>
<organism evidence="2 3">
    <name type="scientific">Niabella ginsenosidivorans</name>
    <dbReference type="NCBI Taxonomy" id="1176587"/>
    <lineage>
        <taxon>Bacteria</taxon>
        <taxon>Pseudomonadati</taxon>
        <taxon>Bacteroidota</taxon>
        <taxon>Chitinophagia</taxon>
        <taxon>Chitinophagales</taxon>
        <taxon>Chitinophagaceae</taxon>
        <taxon>Niabella</taxon>
    </lineage>
</organism>
<evidence type="ECO:0000313" key="2">
    <source>
        <dbReference type="EMBL" id="ANH80911.1"/>
    </source>
</evidence>
<dbReference type="Proteomes" id="UP000077667">
    <property type="component" value="Chromosome"/>
</dbReference>
<accession>A0A1A9I2J2</accession>
<keyword evidence="3" id="KW-1185">Reference proteome</keyword>
<dbReference type="PANTHER" id="PTHR42754">
    <property type="entry name" value="ENDOGLUCANASE"/>
    <property type="match status" value="1"/>
</dbReference>
<dbReference type="InterPro" id="IPR018391">
    <property type="entry name" value="PQQ_b-propeller_rpt"/>
</dbReference>
<dbReference type="InterPro" id="IPR003961">
    <property type="entry name" value="FN3_dom"/>
</dbReference>
<dbReference type="InterPro" id="IPR036116">
    <property type="entry name" value="FN3_sf"/>
</dbReference>
<dbReference type="SUPFAM" id="SSF50998">
    <property type="entry name" value="Quinoprotein alcohol dehydrogenase-like"/>
    <property type="match status" value="1"/>
</dbReference>
<dbReference type="PANTHER" id="PTHR42754:SF1">
    <property type="entry name" value="LIPOPROTEIN"/>
    <property type="match status" value="1"/>
</dbReference>
<name>A0A1A9I2J2_9BACT</name>